<accession>A0A3P7HYB2</accession>
<dbReference type="Proteomes" id="UP000270094">
    <property type="component" value="Unassembled WGS sequence"/>
</dbReference>
<dbReference type="EMBL" id="UYYB01001952">
    <property type="protein sequence ID" value="VDM66051.1"/>
    <property type="molecule type" value="Genomic_DNA"/>
</dbReference>
<protein>
    <submittedName>
        <fullName evidence="1">Uncharacterized protein</fullName>
    </submittedName>
</protein>
<gene>
    <name evidence="1" type="ORF">SVUK_LOCUS1049</name>
</gene>
<organism evidence="1 2">
    <name type="scientific">Strongylus vulgaris</name>
    <name type="common">Blood worm</name>
    <dbReference type="NCBI Taxonomy" id="40348"/>
    <lineage>
        <taxon>Eukaryota</taxon>
        <taxon>Metazoa</taxon>
        <taxon>Ecdysozoa</taxon>
        <taxon>Nematoda</taxon>
        <taxon>Chromadorea</taxon>
        <taxon>Rhabditida</taxon>
        <taxon>Rhabditina</taxon>
        <taxon>Rhabditomorpha</taxon>
        <taxon>Strongyloidea</taxon>
        <taxon>Strongylidae</taxon>
        <taxon>Strongylus</taxon>
    </lineage>
</organism>
<sequence length="75" mass="8488">MLVLKCGGNVRRVQVHYSLPAENSAGSSVQRTRQLIWSVASLEDILLREESIPEFSVTIWRLSFSLYDQPIDALP</sequence>
<evidence type="ECO:0000313" key="2">
    <source>
        <dbReference type="Proteomes" id="UP000270094"/>
    </source>
</evidence>
<evidence type="ECO:0000313" key="1">
    <source>
        <dbReference type="EMBL" id="VDM66051.1"/>
    </source>
</evidence>
<keyword evidence="2" id="KW-1185">Reference proteome</keyword>
<proteinExistence type="predicted"/>
<dbReference type="AlphaFoldDB" id="A0A3P7HYB2"/>
<name>A0A3P7HYB2_STRVU</name>
<reference evidence="1 2" key="1">
    <citation type="submission" date="2018-11" db="EMBL/GenBank/DDBJ databases">
        <authorList>
            <consortium name="Pathogen Informatics"/>
        </authorList>
    </citation>
    <scope>NUCLEOTIDE SEQUENCE [LARGE SCALE GENOMIC DNA]</scope>
</reference>